<organism evidence="1">
    <name type="scientific">Cucumis melo</name>
    <name type="common">Muskmelon</name>
    <dbReference type="NCBI Taxonomy" id="3656"/>
    <lineage>
        <taxon>Eukaryota</taxon>
        <taxon>Viridiplantae</taxon>
        <taxon>Streptophyta</taxon>
        <taxon>Embryophyta</taxon>
        <taxon>Tracheophyta</taxon>
        <taxon>Spermatophyta</taxon>
        <taxon>Magnoliopsida</taxon>
        <taxon>eudicotyledons</taxon>
        <taxon>Gunneridae</taxon>
        <taxon>Pentapetalae</taxon>
        <taxon>rosids</taxon>
        <taxon>fabids</taxon>
        <taxon>Cucurbitales</taxon>
        <taxon>Cucurbitaceae</taxon>
        <taxon>Benincaseae</taxon>
        <taxon>Cucumis</taxon>
    </lineage>
</organism>
<accession>A0A9I9EII9</accession>
<protein>
    <submittedName>
        <fullName evidence="1">Uncharacterized protein</fullName>
    </submittedName>
</protein>
<reference evidence="1" key="1">
    <citation type="submission" date="2023-03" db="UniProtKB">
        <authorList>
            <consortium name="EnsemblPlants"/>
        </authorList>
    </citation>
    <scope>IDENTIFICATION</scope>
</reference>
<dbReference type="Gramene" id="MELO3C033914.2.1">
    <property type="protein sequence ID" value="MELO3C033914.2.1"/>
    <property type="gene ID" value="MELO3C033914.2"/>
</dbReference>
<proteinExistence type="predicted"/>
<dbReference type="EnsemblPlants" id="MELO3C033914.2.1">
    <property type="protein sequence ID" value="MELO3C033914.2.1"/>
    <property type="gene ID" value="MELO3C033914.2"/>
</dbReference>
<sequence>MEKVEDVWLHQKLLSLAKDPKNCPVYHIRFLEKKKKSLHHVKPFGLGGAREFLKIDMRMLKIVVILIHISTKSDGNDDHIFLDSILLSGSSNEAPDRRLPLSHKRRDHFMLPRLIGTLVMHTSFVVCDAKR</sequence>
<evidence type="ECO:0000313" key="1">
    <source>
        <dbReference type="EnsemblPlants" id="MELO3C033914.2.1"/>
    </source>
</evidence>
<dbReference type="AlphaFoldDB" id="A0A9I9EII9"/>
<name>A0A9I9EII9_CUCME</name>